<keyword evidence="2" id="KW-0808">Transferase</keyword>
<feature type="compositionally biased region" description="Basic residues" evidence="16">
    <location>
        <begin position="909"/>
        <end position="919"/>
    </location>
</feature>
<evidence type="ECO:0000313" key="18">
    <source>
        <dbReference type="EMBL" id="KIL55738.1"/>
    </source>
</evidence>
<keyword evidence="15" id="KW-0233">DNA recombination</keyword>
<dbReference type="Proteomes" id="UP000054549">
    <property type="component" value="Unassembled WGS sequence"/>
</dbReference>
<dbReference type="CDD" id="cd09274">
    <property type="entry name" value="RNase_HI_RT_Ty3"/>
    <property type="match status" value="1"/>
</dbReference>
<keyword evidence="4" id="KW-0540">Nuclease</keyword>
<dbReference type="InParanoid" id="A0A0C2WHY2"/>
<evidence type="ECO:0000256" key="7">
    <source>
        <dbReference type="ARBA" id="ARBA00022759"/>
    </source>
</evidence>
<dbReference type="InterPro" id="IPR001584">
    <property type="entry name" value="Integrase_cat-core"/>
</dbReference>
<dbReference type="Gene3D" id="3.30.70.270">
    <property type="match status" value="1"/>
</dbReference>
<dbReference type="PROSITE" id="PS50994">
    <property type="entry name" value="INTEGRASE"/>
    <property type="match status" value="1"/>
</dbReference>
<protein>
    <recommendedName>
        <fullName evidence="17">Integrase catalytic domain-containing protein</fullName>
    </recommendedName>
</protein>
<dbReference type="Pfam" id="PF17921">
    <property type="entry name" value="Integrase_H2C2"/>
    <property type="match status" value="1"/>
</dbReference>
<dbReference type="GO" id="GO:0003677">
    <property type="term" value="F:DNA binding"/>
    <property type="evidence" value="ECO:0007669"/>
    <property type="project" value="UniProtKB-KW"/>
</dbReference>
<keyword evidence="6" id="KW-0064">Aspartyl protease</keyword>
<evidence type="ECO:0000256" key="14">
    <source>
        <dbReference type="ARBA" id="ARBA00023125"/>
    </source>
</evidence>
<dbReference type="SUPFAM" id="SSF54160">
    <property type="entry name" value="Chromo domain-like"/>
    <property type="match status" value="1"/>
</dbReference>
<evidence type="ECO:0000256" key="1">
    <source>
        <dbReference type="ARBA" id="ARBA00022670"/>
    </source>
</evidence>
<feature type="compositionally biased region" description="Basic residues" evidence="16">
    <location>
        <begin position="1030"/>
        <end position="1041"/>
    </location>
</feature>
<evidence type="ECO:0000256" key="13">
    <source>
        <dbReference type="ARBA" id="ARBA00022932"/>
    </source>
</evidence>
<keyword evidence="13" id="KW-0239">DNA-directed DNA polymerase</keyword>
<dbReference type="InterPro" id="IPR050951">
    <property type="entry name" value="Retrovirus_Pol_polyprotein"/>
</dbReference>
<keyword evidence="3" id="KW-0548">Nucleotidyltransferase</keyword>
<evidence type="ECO:0000256" key="10">
    <source>
        <dbReference type="ARBA" id="ARBA00022884"/>
    </source>
</evidence>
<dbReference type="SUPFAM" id="SSF53098">
    <property type="entry name" value="Ribonuclease H-like"/>
    <property type="match status" value="1"/>
</dbReference>
<dbReference type="GO" id="GO:0003887">
    <property type="term" value="F:DNA-directed DNA polymerase activity"/>
    <property type="evidence" value="ECO:0007669"/>
    <property type="project" value="UniProtKB-KW"/>
</dbReference>
<dbReference type="InterPro" id="IPR036397">
    <property type="entry name" value="RNaseH_sf"/>
</dbReference>
<keyword evidence="7" id="KW-0255">Endonuclease</keyword>
<dbReference type="STRING" id="946122.A0A0C2WHY2"/>
<dbReference type="GO" id="GO:0004190">
    <property type="term" value="F:aspartic-type endopeptidase activity"/>
    <property type="evidence" value="ECO:0007669"/>
    <property type="project" value="UniProtKB-KW"/>
</dbReference>
<keyword evidence="11" id="KW-0229">DNA integration</keyword>
<dbReference type="Pfam" id="PF24626">
    <property type="entry name" value="SH3_Tf2-1"/>
    <property type="match status" value="1"/>
</dbReference>
<dbReference type="HOGENOM" id="CLU_280877_0_0_1"/>
<evidence type="ECO:0000256" key="4">
    <source>
        <dbReference type="ARBA" id="ARBA00022722"/>
    </source>
</evidence>
<dbReference type="Gene3D" id="3.30.420.10">
    <property type="entry name" value="Ribonuclease H-like superfamily/Ribonuclease H"/>
    <property type="match status" value="1"/>
</dbReference>
<dbReference type="InterPro" id="IPR041373">
    <property type="entry name" value="RT_RNaseH"/>
</dbReference>
<evidence type="ECO:0000256" key="3">
    <source>
        <dbReference type="ARBA" id="ARBA00022695"/>
    </source>
</evidence>
<feature type="domain" description="Integrase catalytic" evidence="17">
    <location>
        <begin position="472"/>
        <end position="635"/>
    </location>
</feature>
<dbReference type="FunFam" id="3.30.420.10:FF:000032">
    <property type="entry name" value="Retrovirus-related Pol polyprotein from transposon 297-like Protein"/>
    <property type="match status" value="1"/>
</dbReference>
<dbReference type="GO" id="GO:0005634">
    <property type="term" value="C:nucleus"/>
    <property type="evidence" value="ECO:0007669"/>
    <property type="project" value="UniProtKB-ARBA"/>
</dbReference>
<dbReference type="AlphaFoldDB" id="A0A0C2WHY2"/>
<evidence type="ECO:0000256" key="16">
    <source>
        <dbReference type="SAM" id="MobiDB-lite"/>
    </source>
</evidence>
<accession>A0A0C2WHY2</accession>
<dbReference type="SUPFAM" id="SSF56672">
    <property type="entry name" value="DNA/RNA polymerases"/>
    <property type="match status" value="1"/>
</dbReference>
<keyword evidence="9" id="KW-0460">Magnesium</keyword>
<keyword evidence="10" id="KW-0694">RNA-binding</keyword>
<dbReference type="InterPro" id="IPR041588">
    <property type="entry name" value="Integrase_H2C2"/>
</dbReference>
<dbReference type="InterPro" id="IPR043502">
    <property type="entry name" value="DNA/RNA_pol_sf"/>
</dbReference>
<evidence type="ECO:0000256" key="15">
    <source>
        <dbReference type="ARBA" id="ARBA00023172"/>
    </source>
</evidence>
<dbReference type="GO" id="GO:0004519">
    <property type="term" value="F:endonuclease activity"/>
    <property type="evidence" value="ECO:0007669"/>
    <property type="project" value="UniProtKB-KW"/>
</dbReference>
<dbReference type="InterPro" id="IPR012337">
    <property type="entry name" value="RNaseH-like_sf"/>
</dbReference>
<dbReference type="EMBL" id="KN818479">
    <property type="protein sequence ID" value="KIL55738.1"/>
    <property type="molecule type" value="Genomic_DNA"/>
</dbReference>
<keyword evidence="8" id="KW-0378">Hydrolase</keyword>
<organism evidence="18 19">
    <name type="scientific">Amanita muscaria (strain Koide BX008)</name>
    <dbReference type="NCBI Taxonomy" id="946122"/>
    <lineage>
        <taxon>Eukaryota</taxon>
        <taxon>Fungi</taxon>
        <taxon>Dikarya</taxon>
        <taxon>Basidiomycota</taxon>
        <taxon>Agaricomycotina</taxon>
        <taxon>Agaricomycetes</taxon>
        <taxon>Agaricomycetidae</taxon>
        <taxon>Agaricales</taxon>
        <taxon>Pluteineae</taxon>
        <taxon>Amanitaceae</taxon>
        <taxon>Amanita</taxon>
    </lineage>
</organism>
<evidence type="ECO:0000256" key="5">
    <source>
        <dbReference type="ARBA" id="ARBA00022723"/>
    </source>
</evidence>
<evidence type="ECO:0000256" key="6">
    <source>
        <dbReference type="ARBA" id="ARBA00022750"/>
    </source>
</evidence>
<dbReference type="GO" id="GO:0015074">
    <property type="term" value="P:DNA integration"/>
    <property type="evidence" value="ECO:0007669"/>
    <property type="project" value="UniProtKB-KW"/>
</dbReference>
<evidence type="ECO:0000256" key="8">
    <source>
        <dbReference type="ARBA" id="ARBA00022801"/>
    </source>
</evidence>
<dbReference type="Gene3D" id="1.10.340.70">
    <property type="match status" value="1"/>
</dbReference>
<dbReference type="GO" id="GO:0046872">
    <property type="term" value="F:metal ion binding"/>
    <property type="evidence" value="ECO:0007669"/>
    <property type="project" value="UniProtKB-KW"/>
</dbReference>
<evidence type="ECO:0000259" key="17">
    <source>
        <dbReference type="PROSITE" id="PS50994"/>
    </source>
</evidence>
<dbReference type="InterPro" id="IPR043128">
    <property type="entry name" value="Rev_trsase/Diguanyl_cyclase"/>
</dbReference>
<keyword evidence="1" id="KW-0645">Protease</keyword>
<evidence type="ECO:0000256" key="12">
    <source>
        <dbReference type="ARBA" id="ARBA00022918"/>
    </source>
</evidence>
<feature type="compositionally biased region" description="Basic and acidic residues" evidence="16">
    <location>
        <begin position="1042"/>
        <end position="1053"/>
    </location>
</feature>
<dbReference type="InterPro" id="IPR056924">
    <property type="entry name" value="SH3_Tf2-1"/>
</dbReference>
<dbReference type="OrthoDB" id="3227343at2759"/>
<evidence type="ECO:0000313" key="19">
    <source>
        <dbReference type="Proteomes" id="UP000054549"/>
    </source>
</evidence>
<keyword evidence="12" id="KW-0695">RNA-directed DNA polymerase</keyword>
<feature type="compositionally biased region" description="Acidic residues" evidence="16">
    <location>
        <begin position="1074"/>
        <end position="1095"/>
    </location>
</feature>
<evidence type="ECO:0000256" key="9">
    <source>
        <dbReference type="ARBA" id="ARBA00022842"/>
    </source>
</evidence>
<feature type="region of interest" description="Disordered" evidence="16">
    <location>
        <begin position="979"/>
        <end position="1117"/>
    </location>
</feature>
<dbReference type="GO" id="GO:0006508">
    <property type="term" value="P:proteolysis"/>
    <property type="evidence" value="ECO:0007669"/>
    <property type="project" value="UniProtKB-KW"/>
</dbReference>
<evidence type="ECO:0000256" key="2">
    <source>
        <dbReference type="ARBA" id="ARBA00022679"/>
    </source>
</evidence>
<sequence>MQFFEHQLKLLGHILDDNGIRMDPHKVDNVLNWKTPTNKDLLASFLGAVGYLADNCEGIRIPMGVLTPLSGARREWRWGHTEQRAFDEIKTIVSKWRENRRVSLNYSPGAEPIWLTTDASLTGASGYVSQGNDWRTARIVVFWSGKFNSAQQNYPVHEQELLAIVESLKRFRGLLHGASFSIKTDHRTLEHFMTQKSLSARQHRWLDVLNEFSFKVYYVPGEANVVADALSRIYSDEPTGIVRAESEYVGKDDEDSDNENLLRTSRPIYTGAAAIIPDGTVRRSARLAEASAEQRVYAEPKRQRKKATTHLLEKKVGTSSRIPERVKAKVAVATKASPVLRTASGIGIDIPDCFRAKYGEDPFFAKILAKPTEYADFREEDGLILKRVGDVEALCIPDITISGRNVREIIIGHVHSLLAHLGYKKTLQVLREETWWQTMVADVEEFCRTCMTCNTSKPNNQRPMGLLKTLEVPRRPWQHIGVDFVGPLPESKNRNGSYDMICVIIDQLTSMIHLTPTKQTYGARQVAEVIFDSVYKLHGLPERIISDRDSLFTSTFWRKLHELLGVEIKLSTAYHPQTDGATERANRTMTQMLRQCVVPDQRNWAEKLPAIEFAMNAARSETTGFSPFFLNYGRQPRTMIWDSKSGYPGIVEFASQMKSALMLAHDAIIDARVKQTTHANRSRRKADFDEGDLVYLSTKNLQLPKGHARKLCPKYIGPFRITRIASPGSSYELELPRELKARGLHPVFHASLLRKHYPNDDRRFPGRQLHQLPGLGQEPKEWHIDRILSHSGRGRDALFEVQWSTGDVTWVPYIELKELAVLDEYLEAMGVTHPKELGTGTTEPAIGVAYARLGGKSYRRSFDTDTTQMSRWGPSRQGVLPYPCRSLKGNETIGRTSKHIPSSALAKVMHPHRDSRHTGPRYPTGPRYSGYGGSRDERRELVISDRAFDAMVGQQNKMFQLVHTLLRNTTRPTMGQSTYHATPNAGPRQPNTNPRRAFGRENLPRAPLKDRIGGFTHPDRGGERSTYPRRVTRTWNRKGRKLGKDDDGLKEGEQQGVTAEEVDSVGVGNHEVMDNYEQDDELMDLDAEGETDPEAEEFRSGWADEQDYDAIAPVPDN</sequence>
<keyword evidence="14" id="KW-0238">DNA-binding</keyword>
<evidence type="ECO:0000256" key="11">
    <source>
        <dbReference type="ARBA" id="ARBA00022908"/>
    </source>
</evidence>
<keyword evidence="19" id="KW-1185">Reference proteome</keyword>
<reference evidence="18 19" key="1">
    <citation type="submission" date="2014-04" db="EMBL/GenBank/DDBJ databases">
        <title>Evolutionary Origins and Diversification of the Mycorrhizal Mutualists.</title>
        <authorList>
            <consortium name="DOE Joint Genome Institute"/>
            <consortium name="Mycorrhizal Genomics Consortium"/>
            <person name="Kohler A."/>
            <person name="Kuo A."/>
            <person name="Nagy L.G."/>
            <person name="Floudas D."/>
            <person name="Copeland A."/>
            <person name="Barry K.W."/>
            <person name="Cichocki N."/>
            <person name="Veneault-Fourrey C."/>
            <person name="LaButti K."/>
            <person name="Lindquist E.A."/>
            <person name="Lipzen A."/>
            <person name="Lundell T."/>
            <person name="Morin E."/>
            <person name="Murat C."/>
            <person name="Riley R."/>
            <person name="Ohm R."/>
            <person name="Sun H."/>
            <person name="Tunlid A."/>
            <person name="Henrissat B."/>
            <person name="Grigoriev I.V."/>
            <person name="Hibbett D.S."/>
            <person name="Martin F."/>
        </authorList>
    </citation>
    <scope>NUCLEOTIDE SEQUENCE [LARGE SCALE GENOMIC DNA]</scope>
    <source>
        <strain evidence="18 19">Koide BX008</strain>
    </source>
</reference>
<proteinExistence type="predicted"/>
<keyword evidence="5" id="KW-0479">Metal-binding</keyword>
<gene>
    <name evidence="18" type="ORF">M378DRAFT_17680</name>
</gene>
<dbReference type="PANTHER" id="PTHR37984:SF5">
    <property type="entry name" value="PROTEIN NYNRIN-LIKE"/>
    <property type="match status" value="1"/>
</dbReference>
<dbReference type="Pfam" id="PF17917">
    <property type="entry name" value="RT_RNaseH"/>
    <property type="match status" value="1"/>
</dbReference>
<name>A0A0C2WHY2_AMAMK</name>
<feature type="region of interest" description="Disordered" evidence="16">
    <location>
        <begin position="908"/>
        <end position="934"/>
    </location>
</feature>
<dbReference type="InterPro" id="IPR016197">
    <property type="entry name" value="Chromo-like_dom_sf"/>
</dbReference>
<dbReference type="GO" id="GO:0003723">
    <property type="term" value="F:RNA binding"/>
    <property type="evidence" value="ECO:0007669"/>
    <property type="project" value="UniProtKB-KW"/>
</dbReference>
<dbReference type="GO" id="GO:0003964">
    <property type="term" value="F:RNA-directed DNA polymerase activity"/>
    <property type="evidence" value="ECO:0007669"/>
    <property type="project" value="UniProtKB-KW"/>
</dbReference>
<feature type="compositionally biased region" description="Basic and acidic residues" evidence="16">
    <location>
        <begin position="998"/>
        <end position="1023"/>
    </location>
</feature>
<dbReference type="PANTHER" id="PTHR37984">
    <property type="entry name" value="PROTEIN CBG26694"/>
    <property type="match status" value="1"/>
</dbReference>
<dbReference type="GO" id="GO:0006310">
    <property type="term" value="P:DNA recombination"/>
    <property type="evidence" value="ECO:0007669"/>
    <property type="project" value="UniProtKB-KW"/>
</dbReference>